<comment type="function">
    <text evidence="8">RNA-binding protein that binds specific mRNAs including the ASH1 mRNA, coding for a repressor of the HO endonuclease. Part of the mRNA localization machinery that restricts accumulation of certain proteins to the bud and in the daughter cell. Required for the delivery of cortical endoplasmic reticulum into the emerging bud.</text>
</comment>
<name>A0A0D2E0T3_9EURO</name>
<feature type="region of interest" description="Disordered" evidence="10">
    <location>
        <begin position="135"/>
        <end position="165"/>
    </location>
</feature>
<dbReference type="SUPFAM" id="SSF57997">
    <property type="entry name" value="Tropomyosin"/>
    <property type="match status" value="1"/>
</dbReference>
<dbReference type="GO" id="GO:0048309">
    <property type="term" value="P:endoplasmic reticulum inheritance"/>
    <property type="evidence" value="ECO:0007669"/>
    <property type="project" value="InterPro"/>
</dbReference>
<dbReference type="VEuPathDB" id="FungiDB:PV06_00988"/>
<dbReference type="RefSeq" id="XP_016268616.1">
    <property type="nucleotide sequence ID" value="XM_016401563.1"/>
</dbReference>
<evidence type="ECO:0000256" key="3">
    <source>
        <dbReference type="ARBA" id="ARBA00022448"/>
    </source>
</evidence>
<keyword evidence="4 9" id="KW-0256">Endoplasmic reticulum</keyword>
<accession>A0A0D2E0T3</accession>
<evidence type="ECO:0000256" key="5">
    <source>
        <dbReference type="ARBA" id="ARBA00022884"/>
    </source>
</evidence>
<dbReference type="OrthoDB" id="3918393at2759"/>
<gene>
    <name evidence="9" type="primary">SHE3</name>
    <name evidence="11" type="ORF">PV06_00988</name>
</gene>
<comment type="similarity">
    <text evidence="1 9">Belongs to the SHE3 family.</text>
</comment>
<evidence type="ECO:0000256" key="10">
    <source>
        <dbReference type="SAM" id="MobiDB-lite"/>
    </source>
</evidence>
<feature type="compositionally biased region" description="Basic and acidic residues" evidence="10">
    <location>
        <begin position="413"/>
        <end position="423"/>
    </location>
</feature>
<keyword evidence="9" id="KW-0509">mRNA transport</keyword>
<evidence type="ECO:0000256" key="7">
    <source>
        <dbReference type="ARBA" id="ARBA00023136"/>
    </source>
</evidence>
<evidence type="ECO:0000256" key="8">
    <source>
        <dbReference type="ARBA" id="ARBA00024975"/>
    </source>
</evidence>
<feature type="compositionally biased region" description="Polar residues" evidence="10">
    <location>
        <begin position="198"/>
        <end position="211"/>
    </location>
</feature>
<keyword evidence="3 9" id="KW-0813">Transport</keyword>
<evidence type="ECO:0000256" key="4">
    <source>
        <dbReference type="ARBA" id="ARBA00022824"/>
    </source>
</evidence>
<comment type="subcellular location">
    <subcellularLocation>
        <location evidence="9">Endoplasmic reticulum membrane</location>
        <topology evidence="9">Peripheral membrane protein</topology>
    </subcellularLocation>
</comment>
<dbReference type="GO" id="GO:0003723">
    <property type="term" value="F:RNA binding"/>
    <property type="evidence" value="ECO:0007669"/>
    <property type="project" value="UniProtKB-KW"/>
</dbReference>
<feature type="compositionally biased region" description="Low complexity" evidence="10">
    <location>
        <begin position="135"/>
        <end position="145"/>
    </location>
</feature>
<keyword evidence="12" id="KW-1185">Reference proteome</keyword>
<dbReference type="GO" id="GO:0005789">
    <property type="term" value="C:endoplasmic reticulum membrane"/>
    <property type="evidence" value="ECO:0007669"/>
    <property type="project" value="UniProtKB-SubCell"/>
</dbReference>
<dbReference type="AlphaFoldDB" id="A0A0D2E0T3"/>
<protein>
    <recommendedName>
        <fullName evidence="2 9">SWI5-dependent HO expression protein 3</fullName>
    </recommendedName>
</protein>
<feature type="region of interest" description="Disordered" evidence="10">
    <location>
        <begin position="185"/>
        <end position="258"/>
    </location>
</feature>
<reference evidence="11 12" key="1">
    <citation type="submission" date="2015-01" db="EMBL/GenBank/DDBJ databases">
        <title>The Genome Sequence of Exophiala oligosperma CBS72588.</title>
        <authorList>
            <consortium name="The Broad Institute Genomics Platform"/>
            <person name="Cuomo C."/>
            <person name="de Hoog S."/>
            <person name="Gorbushina A."/>
            <person name="Stielow B."/>
            <person name="Teixiera M."/>
            <person name="Abouelleil A."/>
            <person name="Chapman S.B."/>
            <person name="Priest M."/>
            <person name="Young S.K."/>
            <person name="Wortman J."/>
            <person name="Nusbaum C."/>
            <person name="Birren B."/>
        </authorList>
    </citation>
    <scope>NUCLEOTIDE SEQUENCE [LARGE SCALE GENOMIC DNA]</scope>
    <source>
        <strain evidence="11 12">CBS 72588</strain>
    </source>
</reference>
<dbReference type="STRING" id="215243.A0A0D2E0T3"/>
<evidence type="ECO:0000313" key="12">
    <source>
        <dbReference type="Proteomes" id="UP000053342"/>
    </source>
</evidence>
<keyword evidence="6" id="KW-0175">Coiled coil</keyword>
<feature type="compositionally biased region" description="Basic residues" evidence="10">
    <location>
        <begin position="424"/>
        <end position="437"/>
    </location>
</feature>
<dbReference type="GeneID" id="27353062"/>
<feature type="compositionally biased region" description="Basic and acidic residues" evidence="10">
    <location>
        <begin position="227"/>
        <end position="241"/>
    </location>
</feature>
<evidence type="ECO:0000256" key="9">
    <source>
        <dbReference type="RuleBase" id="RU362142"/>
    </source>
</evidence>
<proteinExistence type="inferred from homology"/>
<organism evidence="11 12">
    <name type="scientific">Exophiala oligosperma</name>
    <dbReference type="NCBI Taxonomy" id="215243"/>
    <lineage>
        <taxon>Eukaryota</taxon>
        <taxon>Fungi</taxon>
        <taxon>Dikarya</taxon>
        <taxon>Ascomycota</taxon>
        <taxon>Pezizomycotina</taxon>
        <taxon>Eurotiomycetes</taxon>
        <taxon>Chaetothyriomycetidae</taxon>
        <taxon>Chaetothyriales</taxon>
        <taxon>Herpotrichiellaceae</taxon>
        <taxon>Exophiala</taxon>
    </lineage>
</organism>
<keyword evidence="7 9" id="KW-0472">Membrane</keyword>
<feature type="region of interest" description="Disordered" evidence="10">
    <location>
        <begin position="397"/>
        <end position="443"/>
    </location>
</feature>
<dbReference type="HOGENOM" id="CLU_050241_1_0_1"/>
<dbReference type="InterPro" id="IPR031398">
    <property type="entry name" value="She3"/>
</dbReference>
<dbReference type="Pfam" id="PF17078">
    <property type="entry name" value="SHE3"/>
    <property type="match status" value="1"/>
</dbReference>
<dbReference type="GO" id="GO:0051028">
    <property type="term" value="P:mRNA transport"/>
    <property type="evidence" value="ECO:0007669"/>
    <property type="project" value="UniProtKB-UniRule"/>
</dbReference>
<dbReference type="Proteomes" id="UP000053342">
    <property type="component" value="Unassembled WGS sequence"/>
</dbReference>
<feature type="compositionally biased region" description="Polar residues" evidence="10">
    <location>
        <begin position="397"/>
        <end position="407"/>
    </location>
</feature>
<sequence length="443" mass="49779">MPSSQSVIGYLHVPGVFIVPVAHLHKLCIATALYHIQVQAASQRGSSQIYRIISKERVMRRKSRVSRDSPTPLISLAAQELFTRSEPSLTASSNAQVENAMSEVDGMLKEQNHQDATRPATSRVVSASVMRSVVSNSDNSSSSSDATPWSSAIGHAGTGKSGRVIERLQGDIDKLRREKQVLKMRHEEAEKSKETLAARNQSLQDRNSIYEQTHEAHDRQLKRRERQVRDLQDELTKEKAKTAHAQSQAAAAAESEEIWRNEASQAKALAAQREAEYETIVACRKMDYDRHQGGLDKIRAQFNNLLRRTEDDAEKQKKLEIVAEQQRQTISTLEDLTRRLTTNFKTYRDQIDTAITELKAKAGSNDAAITQKVDEMTEVTGRMRWVMKVEDVVNHGQSALASQQSHPVNGHSEVSDQRSEKSGRRSPTKLIKHRRKDSTKVSK</sequence>
<dbReference type="EMBL" id="KN847332">
    <property type="protein sequence ID" value="KIW48400.1"/>
    <property type="molecule type" value="Genomic_DNA"/>
</dbReference>
<feature type="compositionally biased region" description="Basic and acidic residues" evidence="10">
    <location>
        <begin position="185"/>
        <end position="196"/>
    </location>
</feature>
<evidence type="ECO:0000256" key="2">
    <source>
        <dbReference type="ARBA" id="ARBA00019884"/>
    </source>
</evidence>
<evidence type="ECO:0000313" key="11">
    <source>
        <dbReference type="EMBL" id="KIW48400.1"/>
    </source>
</evidence>
<evidence type="ECO:0000256" key="1">
    <source>
        <dbReference type="ARBA" id="ARBA00008123"/>
    </source>
</evidence>
<evidence type="ECO:0000256" key="6">
    <source>
        <dbReference type="ARBA" id="ARBA00023054"/>
    </source>
</evidence>
<keyword evidence="5 9" id="KW-0694">RNA-binding</keyword>